<dbReference type="InterPro" id="IPR046530">
    <property type="entry name" value="BIM1-like_dom"/>
</dbReference>
<feature type="domain" description="Copper acquisition factor BIM1-like" evidence="9">
    <location>
        <begin position="17"/>
        <end position="167"/>
    </location>
</feature>
<organism evidence="10 11">
    <name type="scientific">Amanita thiersii Skay4041</name>
    <dbReference type="NCBI Taxonomy" id="703135"/>
    <lineage>
        <taxon>Eukaryota</taxon>
        <taxon>Fungi</taxon>
        <taxon>Dikarya</taxon>
        <taxon>Basidiomycota</taxon>
        <taxon>Agaricomycotina</taxon>
        <taxon>Agaricomycetes</taxon>
        <taxon>Agaricomycetidae</taxon>
        <taxon>Agaricales</taxon>
        <taxon>Pluteineae</taxon>
        <taxon>Amanitaceae</taxon>
        <taxon>Amanita</taxon>
    </lineage>
</organism>
<reference evidence="10 11" key="1">
    <citation type="submission" date="2014-02" db="EMBL/GenBank/DDBJ databases">
        <title>Transposable element dynamics among asymbiotic and ectomycorrhizal Amanita fungi.</title>
        <authorList>
            <consortium name="DOE Joint Genome Institute"/>
            <person name="Hess J."/>
            <person name="Skrede I."/>
            <person name="Wolfe B."/>
            <person name="LaButti K."/>
            <person name="Ohm R.A."/>
            <person name="Grigoriev I.V."/>
            <person name="Pringle A."/>
        </authorList>
    </citation>
    <scope>NUCLEOTIDE SEQUENCE [LARGE SCALE GENOMIC DNA]</scope>
    <source>
        <strain evidence="10 11">SKay4041</strain>
    </source>
</reference>
<evidence type="ECO:0000256" key="7">
    <source>
        <dbReference type="ARBA" id="ARBA00023288"/>
    </source>
</evidence>
<evidence type="ECO:0000256" key="5">
    <source>
        <dbReference type="ARBA" id="ARBA00023136"/>
    </source>
</evidence>
<keyword evidence="3" id="KW-0336">GPI-anchor</keyword>
<evidence type="ECO:0000313" key="11">
    <source>
        <dbReference type="Proteomes" id="UP000242287"/>
    </source>
</evidence>
<keyword evidence="11" id="KW-1185">Reference proteome</keyword>
<keyword evidence="5" id="KW-0472">Membrane</keyword>
<evidence type="ECO:0000256" key="6">
    <source>
        <dbReference type="ARBA" id="ARBA00023180"/>
    </source>
</evidence>
<dbReference type="InterPro" id="IPR046936">
    <property type="entry name" value="BIM1-like"/>
</dbReference>
<keyword evidence="6" id="KW-0325">Glycoprotein</keyword>
<evidence type="ECO:0000256" key="3">
    <source>
        <dbReference type="ARBA" id="ARBA00022622"/>
    </source>
</evidence>
<dbReference type="GO" id="GO:0098552">
    <property type="term" value="C:side of membrane"/>
    <property type="evidence" value="ECO:0007669"/>
    <property type="project" value="UniProtKB-KW"/>
</dbReference>
<sequence>MVLAYLLQFLCFFGLVNAHFRLNYPEPRGVFVADKEPTFCGGYTNAVSNRSTFPLSGGFFTIRTGHPDFTVGVLLSTAQNPNSFDNFTNSTGGQQFVRNYVKEPTAGTFCFPLDIAAANIPGVGDGANVTIQVVFAGGDGNLYQCADLTLSSTVKIPDNVTCVNQTETGGHSANGTSGGAPGATQTAGTMGRVHYASVYLTLSLGLAGMVLGFL</sequence>
<name>A0A2A9NIC6_9AGAR</name>
<dbReference type="AlphaFoldDB" id="A0A2A9NIC6"/>
<dbReference type="CDD" id="cd21176">
    <property type="entry name" value="LPMO_auxiliary-like"/>
    <property type="match status" value="1"/>
</dbReference>
<keyword evidence="2" id="KW-1003">Cell membrane</keyword>
<gene>
    <name evidence="10" type="ORF">AMATHDRAFT_60588</name>
</gene>
<proteinExistence type="predicted"/>
<evidence type="ECO:0000256" key="8">
    <source>
        <dbReference type="SAM" id="SignalP"/>
    </source>
</evidence>
<evidence type="ECO:0000313" key="10">
    <source>
        <dbReference type="EMBL" id="PFH50745.1"/>
    </source>
</evidence>
<dbReference type="GO" id="GO:0005886">
    <property type="term" value="C:plasma membrane"/>
    <property type="evidence" value="ECO:0007669"/>
    <property type="project" value="UniProtKB-SubCell"/>
</dbReference>
<evidence type="ECO:0000256" key="2">
    <source>
        <dbReference type="ARBA" id="ARBA00022475"/>
    </source>
</evidence>
<feature type="chain" id="PRO_5012563787" description="Copper acquisition factor BIM1-like domain-containing protein" evidence="8">
    <location>
        <begin position="19"/>
        <end position="214"/>
    </location>
</feature>
<dbReference type="PANTHER" id="PTHR34992:SF11">
    <property type="entry name" value="COPPER ACQUISITION FACTOR BIM1-LIKE DOMAIN-CONTAINING PROTEIN"/>
    <property type="match status" value="1"/>
</dbReference>
<comment type="subcellular location">
    <subcellularLocation>
        <location evidence="1">Cell membrane</location>
        <topology evidence="1">Lipid-anchor</topology>
        <topology evidence="1">GPI-anchor</topology>
    </subcellularLocation>
</comment>
<protein>
    <recommendedName>
        <fullName evidence="9">Copper acquisition factor BIM1-like domain-containing protein</fullName>
    </recommendedName>
</protein>
<dbReference type="Proteomes" id="UP000242287">
    <property type="component" value="Unassembled WGS sequence"/>
</dbReference>
<dbReference type="EMBL" id="KZ301998">
    <property type="protein sequence ID" value="PFH50745.1"/>
    <property type="molecule type" value="Genomic_DNA"/>
</dbReference>
<dbReference type="STRING" id="703135.A0A2A9NIC6"/>
<feature type="signal peptide" evidence="8">
    <location>
        <begin position="1"/>
        <end position="18"/>
    </location>
</feature>
<dbReference type="OrthoDB" id="2146436at2759"/>
<evidence type="ECO:0000256" key="4">
    <source>
        <dbReference type="ARBA" id="ARBA00022729"/>
    </source>
</evidence>
<evidence type="ECO:0000256" key="1">
    <source>
        <dbReference type="ARBA" id="ARBA00004609"/>
    </source>
</evidence>
<evidence type="ECO:0000259" key="9">
    <source>
        <dbReference type="Pfam" id="PF20238"/>
    </source>
</evidence>
<accession>A0A2A9NIC6</accession>
<dbReference type="Pfam" id="PF20238">
    <property type="entry name" value="BIM1-like_dom"/>
    <property type="match status" value="1"/>
</dbReference>
<dbReference type="PANTHER" id="PTHR34992">
    <property type="entry name" value="HYPHAL ANASTAMOSIS-7 PROTEIN"/>
    <property type="match status" value="1"/>
</dbReference>
<keyword evidence="7" id="KW-0449">Lipoprotein</keyword>
<keyword evidence="4 8" id="KW-0732">Signal</keyword>